<evidence type="ECO:0008006" key="3">
    <source>
        <dbReference type="Google" id="ProtNLM"/>
    </source>
</evidence>
<evidence type="ECO:0000313" key="1">
    <source>
        <dbReference type="EMBL" id="KAE9384817.1"/>
    </source>
</evidence>
<feature type="non-terminal residue" evidence="1">
    <location>
        <position position="1"/>
    </location>
</feature>
<sequence>ICDRKRRGVINLIGHPRDSNWHEVHQEAARVIAKGRKNCKFKAEQRKHRRGKFHAEAIGYSHGGGHMIPANTKHSSRHLAVLQGILANKSIKRLSGMANSAYKRFCPAMYADYAKNSADLHRWDPQLRRNFPKSVFAGTTVNFGPQTVTDIHVDFRNTASGCCAVTNAGPFDSSKGGELVLWNLGLIIRFPPGCTILFPSALISHSNLPIQTGEERYSITQYSAAALTRFVENGYRNDADIMREGNQQAIEALKARRSARWQEGLQKFRIW</sequence>
<proteinExistence type="predicted"/>
<dbReference type="AlphaFoldDB" id="A0A6A4GHG0"/>
<dbReference type="EMBL" id="ML770077">
    <property type="protein sequence ID" value="KAE9384817.1"/>
    <property type="molecule type" value="Genomic_DNA"/>
</dbReference>
<organism evidence="1 2">
    <name type="scientific">Gymnopus androsaceus JB14</name>
    <dbReference type="NCBI Taxonomy" id="1447944"/>
    <lineage>
        <taxon>Eukaryota</taxon>
        <taxon>Fungi</taxon>
        <taxon>Dikarya</taxon>
        <taxon>Basidiomycota</taxon>
        <taxon>Agaricomycotina</taxon>
        <taxon>Agaricomycetes</taxon>
        <taxon>Agaricomycetidae</taxon>
        <taxon>Agaricales</taxon>
        <taxon>Marasmiineae</taxon>
        <taxon>Omphalotaceae</taxon>
        <taxon>Gymnopus</taxon>
    </lineage>
</organism>
<dbReference type="Gene3D" id="3.60.130.30">
    <property type="match status" value="1"/>
</dbReference>
<dbReference type="OrthoDB" id="3202607at2759"/>
<gene>
    <name evidence="1" type="ORF">BT96DRAFT_841677</name>
</gene>
<protein>
    <recommendedName>
        <fullName evidence="3">2OGFeDO JBP1/TET oxygenase domain-containing protein</fullName>
    </recommendedName>
</protein>
<reference evidence="1" key="1">
    <citation type="journal article" date="2019" name="Environ. Microbiol.">
        <title>Fungal ecological strategies reflected in gene transcription - a case study of two litter decomposers.</title>
        <authorList>
            <person name="Barbi F."/>
            <person name="Kohler A."/>
            <person name="Barry K."/>
            <person name="Baskaran P."/>
            <person name="Daum C."/>
            <person name="Fauchery L."/>
            <person name="Ihrmark K."/>
            <person name="Kuo A."/>
            <person name="LaButti K."/>
            <person name="Lipzen A."/>
            <person name="Morin E."/>
            <person name="Grigoriev I.V."/>
            <person name="Henrissat B."/>
            <person name="Lindahl B."/>
            <person name="Martin F."/>
        </authorList>
    </citation>
    <scope>NUCLEOTIDE SEQUENCE</scope>
    <source>
        <strain evidence="1">JB14</strain>
    </source>
</reference>
<dbReference type="Proteomes" id="UP000799118">
    <property type="component" value="Unassembled WGS sequence"/>
</dbReference>
<accession>A0A6A4GHG0</accession>
<evidence type="ECO:0000313" key="2">
    <source>
        <dbReference type="Proteomes" id="UP000799118"/>
    </source>
</evidence>
<name>A0A6A4GHG0_9AGAR</name>
<keyword evidence="2" id="KW-1185">Reference proteome</keyword>